<sequence>MIVFPIVMAGALTLQDHQDHSAHAGHAPVAEQPASPTSQDQRPGTHEPVEDPPASDAKDHGNTSHDAMDHSAMGHEMSADPPADTTKKDLSEHQQMGHDVHAAPQGDVQEVDHAAMGHAMPGDEDIPLAGPPATAGSGPARAAIAIWGEEAMREAREDLIEDTDGGTRVLVMADRAELRTDGRHQSYLWDVQGWYGGDIDKLWIKSEGEGEFGGSLESADVEALWSHAIAPFFDAQVGVRQDLTGPERTYLAAGILGLAPYEFEVDATTYLSTKGDLTAQLEAEVDQRVTQRLILQPRAEVRLSAQDVPELGIGRGLSVVEAGLRLRYELSREFAPYIGVAHEWRVGRTGDFARAEGENISVTRFVAGVRAWF</sequence>
<protein>
    <submittedName>
        <fullName evidence="2">Copper resistance protein B</fullName>
    </submittedName>
</protein>
<feature type="region of interest" description="Disordered" evidence="1">
    <location>
        <begin position="17"/>
        <end position="104"/>
    </location>
</feature>
<comment type="caution">
    <text evidence="2">The sequence shown here is derived from an EMBL/GenBank/DDBJ whole genome shotgun (WGS) entry which is preliminary data.</text>
</comment>
<evidence type="ECO:0000313" key="3">
    <source>
        <dbReference type="Proteomes" id="UP000698028"/>
    </source>
</evidence>
<dbReference type="Proteomes" id="UP000698028">
    <property type="component" value="Unassembled WGS sequence"/>
</dbReference>
<organism evidence="2 3">
    <name type="scientific">Sphingomicrobium clamense</name>
    <dbReference type="NCBI Taxonomy" id="2851013"/>
    <lineage>
        <taxon>Bacteria</taxon>
        <taxon>Pseudomonadati</taxon>
        <taxon>Pseudomonadota</taxon>
        <taxon>Alphaproteobacteria</taxon>
        <taxon>Sphingomonadales</taxon>
        <taxon>Sphingomonadaceae</taxon>
        <taxon>Sphingomicrobium</taxon>
    </lineage>
</organism>
<dbReference type="InterPro" id="IPR007939">
    <property type="entry name" value="Cu-R_B_prcur"/>
</dbReference>
<proteinExistence type="predicted"/>
<dbReference type="RefSeq" id="WP_218633506.1">
    <property type="nucleotide sequence ID" value="NZ_JAHVAH010000001.1"/>
</dbReference>
<reference evidence="2 3" key="1">
    <citation type="submission" date="2021-07" db="EMBL/GenBank/DDBJ databases">
        <title>The draft genome sequence of Sphingomicrobium sp. B8.</title>
        <authorList>
            <person name="Mu L."/>
        </authorList>
    </citation>
    <scope>NUCLEOTIDE SEQUENCE [LARGE SCALE GENOMIC DNA]</scope>
    <source>
        <strain evidence="2 3">B8</strain>
    </source>
</reference>
<evidence type="ECO:0000256" key="1">
    <source>
        <dbReference type="SAM" id="MobiDB-lite"/>
    </source>
</evidence>
<dbReference type="EMBL" id="JAHVAH010000001">
    <property type="protein sequence ID" value="MBW0145611.1"/>
    <property type="molecule type" value="Genomic_DNA"/>
</dbReference>
<keyword evidence="3" id="KW-1185">Reference proteome</keyword>
<evidence type="ECO:0000313" key="2">
    <source>
        <dbReference type="EMBL" id="MBW0145611.1"/>
    </source>
</evidence>
<accession>A0ABS6V7Q9</accession>
<feature type="compositionally biased region" description="Basic and acidic residues" evidence="1">
    <location>
        <begin position="85"/>
        <end position="101"/>
    </location>
</feature>
<feature type="compositionally biased region" description="Basic and acidic residues" evidence="1">
    <location>
        <begin position="56"/>
        <end position="73"/>
    </location>
</feature>
<dbReference type="Pfam" id="PF05275">
    <property type="entry name" value="CopB"/>
    <property type="match status" value="1"/>
</dbReference>
<name>A0ABS6V7Q9_9SPHN</name>
<gene>
    <name evidence="2" type="ORF">KTQ36_09935</name>
</gene>